<evidence type="ECO:0000313" key="3">
    <source>
        <dbReference type="EMBL" id="VFK03078.1"/>
    </source>
</evidence>
<sequence>MQTGISALNISAIKGLTENIVRLVGPLRIILFGSTARCESHAESDVDLLIVMPEGAHRRHTAQFLYREIRGAGVPFDLIVAVPSDLERHRDNPGLIYKTIIEEGREIYARPETC</sequence>
<dbReference type="EMBL" id="CAADFG010000306">
    <property type="protein sequence ID" value="VFK03078.1"/>
    <property type="molecule type" value="Genomic_DNA"/>
</dbReference>
<dbReference type="EMBL" id="CAADFJ010000299">
    <property type="protein sequence ID" value="VFK05735.1"/>
    <property type="molecule type" value="Genomic_DNA"/>
</dbReference>
<dbReference type="InterPro" id="IPR002934">
    <property type="entry name" value="Polymerase_NTP_transf_dom"/>
</dbReference>
<protein>
    <submittedName>
        <fullName evidence="3">Nucleotidyltransferase domain-containing protein</fullName>
    </submittedName>
</protein>
<proteinExistence type="predicted"/>
<feature type="domain" description="Polymerase nucleotidyl transferase" evidence="1">
    <location>
        <begin position="18"/>
        <end position="104"/>
    </location>
</feature>
<name>A0A450VEA7_9GAMM</name>
<dbReference type="EMBL" id="CAADFI010000307">
    <property type="protein sequence ID" value="VFK02837.1"/>
    <property type="molecule type" value="Genomic_DNA"/>
</dbReference>
<dbReference type="CDD" id="cd05403">
    <property type="entry name" value="NT_KNTase_like"/>
    <property type="match status" value="1"/>
</dbReference>
<dbReference type="PANTHER" id="PTHR37030">
    <property type="entry name" value="NUCLEOTIDYLTRANSFERASE"/>
    <property type="match status" value="1"/>
</dbReference>
<dbReference type="AlphaFoldDB" id="A0A450VEA7"/>
<dbReference type="Gene3D" id="3.30.460.10">
    <property type="entry name" value="Beta Polymerase, domain 2"/>
    <property type="match status" value="1"/>
</dbReference>
<organism evidence="3">
    <name type="scientific">Candidatus Kentrum eta</name>
    <dbReference type="NCBI Taxonomy" id="2126337"/>
    <lineage>
        <taxon>Bacteria</taxon>
        <taxon>Pseudomonadati</taxon>
        <taxon>Pseudomonadota</taxon>
        <taxon>Gammaproteobacteria</taxon>
        <taxon>Candidatus Kentrum</taxon>
    </lineage>
</organism>
<dbReference type="SUPFAM" id="SSF81301">
    <property type="entry name" value="Nucleotidyltransferase"/>
    <property type="match status" value="1"/>
</dbReference>
<dbReference type="InterPro" id="IPR043519">
    <property type="entry name" value="NT_sf"/>
</dbReference>
<dbReference type="Pfam" id="PF01909">
    <property type="entry name" value="NTP_transf_2"/>
    <property type="match status" value="1"/>
</dbReference>
<gene>
    <name evidence="3" type="ORF">BECKH772A_GA0070896_103061</name>
    <name evidence="2" type="ORF">BECKH772B_GA0070898_103076</name>
    <name evidence="4" type="ORF">BECKH772C_GA0070978_102991</name>
</gene>
<keyword evidence="3" id="KW-0808">Transferase</keyword>
<dbReference type="GO" id="GO:0016779">
    <property type="term" value="F:nucleotidyltransferase activity"/>
    <property type="evidence" value="ECO:0007669"/>
    <property type="project" value="InterPro"/>
</dbReference>
<evidence type="ECO:0000259" key="1">
    <source>
        <dbReference type="Pfam" id="PF01909"/>
    </source>
</evidence>
<evidence type="ECO:0000313" key="2">
    <source>
        <dbReference type="EMBL" id="VFK02837.1"/>
    </source>
</evidence>
<dbReference type="PANTHER" id="PTHR37030:SF1">
    <property type="entry name" value="NUCLEOTIDYLTRANSFERASE"/>
    <property type="match status" value="1"/>
</dbReference>
<accession>A0A450VEA7</accession>
<reference evidence="3" key="1">
    <citation type="submission" date="2019-02" db="EMBL/GenBank/DDBJ databases">
        <authorList>
            <person name="Gruber-Vodicka R. H."/>
            <person name="Seah K. B. B."/>
        </authorList>
    </citation>
    <scope>NUCLEOTIDE SEQUENCE</scope>
    <source>
        <strain evidence="4">BECK_SA2B12</strain>
        <strain evidence="3">BECK_SA2B15</strain>
        <strain evidence="2">BECK_SA2B20</strain>
    </source>
</reference>
<evidence type="ECO:0000313" key="4">
    <source>
        <dbReference type="EMBL" id="VFK05735.1"/>
    </source>
</evidence>